<evidence type="ECO:0000313" key="4">
    <source>
        <dbReference type="Proteomes" id="UP001568894"/>
    </source>
</evidence>
<accession>A0ABV4KFK3</accession>
<sequence>MKKLFLMTFVVFAINFGFAQTAPTKAQVMKLITLSGSDLSIKVAKDQVIQMIPTAKQADFLKEFDATLPALYDSMADIYIDMYTEKDINDMIAFYESPVGKKVSGNMGVFTQKIMAASQTWGAGLQTLMSKYM</sequence>
<protein>
    <submittedName>
        <fullName evidence="3">DUF2059 domain-containing protein</fullName>
    </submittedName>
</protein>
<keyword evidence="1" id="KW-0732">Signal</keyword>
<dbReference type="Pfam" id="PF09832">
    <property type="entry name" value="DUF2059"/>
    <property type="match status" value="1"/>
</dbReference>
<feature type="chain" id="PRO_5046161686" evidence="1">
    <location>
        <begin position="20"/>
        <end position="133"/>
    </location>
</feature>
<dbReference type="RefSeq" id="WP_371571580.1">
    <property type="nucleotide sequence ID" value="NZ_JASMRN010000012.1"/>
</dbReference>
<dbReference type="EMBL" id="JASMRN010000012">
    <property type="protein sequence ID" value="MEZ7516386.1"/>
    <property type="molecule type" value="Genomic_DNA"/>
</dbReference>
<proteinExistence type="predicted"/>
<feature type="domain" description="DUF2059" evidence="2">
    <location>
        <begin position="72"/>
        <end position="126"/>
    </location>
</feature>
<name>A0ABV4KFK3_9FLAO</name>
<keyword evidence="4" id="KW-1185">Reference proteome</keyword>
<dbReference type="InterPro" id="IPR018637">
    <property type="entry name" value="DUF2059"/>
</dbReference>
<evidence type="ECO:0000313" key="3">
    <source>
        <dbReference type="EMBL" id="MEZ7516386.1"/>
    </source>
</evidence>
<feature type="signal peptide" evidence="1">
    <location>
        <begin position="1"/>
        <end position="19"/>
    </location>
</feature>
<reference evidence="3 4" key="1">
    <citation type="submission" date="2023-05" db="EMBL/GenBank/DDBJ databases">
        <title>Adaptations of aquatic viruses from atmosphere-close ecosystems of the Central Arctic Ocean.</title>
        <authorList>
            <person name="Rahlff J."/>
            <person name="Holmfeldt K."/>
        </authorList>
    </citation>
    <scope>NUCLEOTIDE SEQUENCE [LARGE SCALE GENOMIC DNA]</scope>
    <source>
        <strain evidence="3 4">Arc14</strain>
    </source>
</reference>
<dbReference type="Proteomes" id="UP001568894">
    <property type="component" value="Unassembled WGS sequence"/>
</dbReference>
<comment type="caution">
    <text evidence="3">The sequence shown here is derived from an EMBL/GenBank/DDBJ whole genome shotgun (WGS) entry which is preliminary data.</text>
</comment>
<organism evidence="3 4">
    <name type="scientific">Flavobacterium frigidarium</name>
    <dbReference type="NCBI Taxonomy" id="99286"/>
    <lineage>
        <taxon>Bacteria</taxon>
        <taxon>Pseudomonadati</taxon>
        <taxon>Bacteroidota</taxon>
        <taxon>Flavobacteriia</taxon>
        <taxon>Flavobacteriales</taxon>
        <taxon>Flavobacteriaceae</taxon>
        <taxon>Flavobacterium</taxon>
    </lineage>
</organism>
<gene>
    <name evidence="3" type="ORF">QO192_13975</name>
</gene>
<evidence type="ECO:0000256" key="1">
    <source>
        <dbReference type="SAM" id="SignalP"/>
    </source>
</evidence>
<evidence type="ECO:0000259" key="2">
    <source>
        <dbReference type="Pfam" id="PF09832"/>
    </source>
</evidence>